<keyword evidence="2" id="KW-1185">Reference proteome</keyword>
<dbReference type="AlphaFoldDB" id="A0A1H9J032"/>
<gene>
    <name evidence="1" type="ORF">SAMN05444359_11629</name>
</gene>
<accession>A0A1H9J032</accession>
<dbReference type="OrthoDB" id="1494848at2"/>
<evidence type="ECO:0000313" key="1">
    <source>
        <dbReference type="EMBL" id="SEQ80142.1"/>
    </source>
</evidence>
<dbReference type="InParanoid" id="A0A1H9J032"/>
<dbReference type="RefSeq" id="WP_090169816.1">
    <property type="nucleotide sequence ID" value="NZ_FOFB01000016.1"/>
</dbReference>
<name>A0A1H9J032_9BACT</name>
<dbReference type="STRING" id="478744.SAMN05444359_11629"/>
<sequence>MEQELPPNVIWLEDGDRGRYVRQYEFKPFAIGDVGTFYDYHPDGTLDYDSAMTCRVEEDLIYGEVARAV</sequence>
<organism evidence="1 2">
    <name type="scientific">Neolewinella agarilytica</name>
    <dbReference type="NCBI Taxonomy" id="478744"/>
    <lineage>
        <taxon>Bacteria</taxon>
        <taxon>Pseudomonadati</taxon>
        <taxon>Bacteroidota</taxon>
        <taxon>Saprospiria</taxon>
        <taxon>Saprospirales</taxon>
        <taxon>Lewinellaceae</taxon>
        <taxon>Neolewinella</taxon>
    </lineage>
</organism>
<dbReference type="EMBL" id="FOFB01000016">
    <property type="protein sequence ID" value="SEQ80142.1"/>
    <property type="molecule type" value="Genomic_DNA"/>
</dbReference>
<protein>
    <submittedName>
        <fullName evidence="1">Uncharacterized protein</fullName>
    </submittedName>
</protein>
<dbReference type="Proteomes" id="UP000199021">
    <property type="component" value="Unassembled WGS sequence"/>
</dbReference>
<proteinExistence type="predicted"/>
<evidence type="ECO:0000313" key="2">
    <source>
        <dbReference type="Proteomes" id="UP000199021"/>
    </source>
</evidence>
<reference evidence="2" key="1">
    <citation type="submission" date="2016-10" db="EMBL/GenBank/DDBJ databases">
        <authorList>
            <person name="Varghese N."/>
            <person name="Submissions S."/>
        </authorList>
    </citation>
    <scope>NUCLEOTIDE SEQUENCE [LARGE SCALE GENOMIC DNA]</scope>
    <source>
        <strain evidence="2">DSM 24740</strain>
    </source>
</reference>